<reference evidence="11 12" key="1">
    <citation type="submission" date="2020-03" db="EMBL/GenBank/DDBJ databases">
        <title>Rubrivivax benzoatilyticus JA2 (sequenced after 10 years sub-culturing).</title>
        <authorList>
            <person name="Gupta D."/>
            <person name="Chintalapati S."/>
            <person name="Chintalapati V.R."/>
        </authorList>
    </citation>
    <scope>NUCLEOTIDE SEQUENCE [LARGE SCALE GENOMIC DNA]</scope>
    <source>
        <strain evidence="11 12">JA2-Mal</strain>
    </source>
</reference>
<evidence type="ECO:0000256" key="6">
    <source>
        <dbReference type="ARBA" id="ARBA00023186"/>
    </source>
</evidence>
<keyword evidence="12" id="KW-1185">Reference proteome</keyword>
<accession>A0ABX0HY58</accession>
<evidence type="ECO:0000256" key="3">
    <source>
        <dbReference type="ARBA" id="ARBA00022692"/>
    </source>
</evidence>
<dbReference type="InterPro" id="IPR011990">
    <property type="entry name" value="TPR-like_helical_dom_sf"/>
</dbReference>
<protein>
    <recommendedName>
        <fullName evidence="8">Ancillary SecYEG translocon subunit</fullName>
    </recommendedName>
</protein>
<comment type="caution">
    <text evidence="11">The sequence shown here is derived from an EMBL/GenBank/DDBJ whole genome shotgun (WGS) entry which is preliminary data.</text>
</comment>
<keyword evidence="6" id="KW-0143">Chaperone</keyword>
<keyword evidence="5 9" id="KW-0472">Membrane</keyword>
<sequence>MATQLDLQEQEQLDALKAFWKRYGNLVTWLLIAALAAYAGWNGWNYWQRDQALKASAMYDELDRAAAAGDADKTARIFGDLKDRYPGTAYAEQGGLAAAKVQFEKGQVDAAKASLTWVAANAAEDEYRTVARLRLAAVLAAAKQFDQALAELDAAKAAGFEALVADRRGDVLAAAGREAEARAAYEAAYKAMDDSVDYKRLIEAKLTALGAAPAPAAPAASGAAS</sequence>
<evidence type="ECO:0000256" key="9">
    <source>
        <dbReference type="SAM" id="Phobius"/>
    </source>
</evidence>
<comment type="similarity">
    <text evidence="7">Belongs to the YfgM family.</text>
</comment>
<dbReference type="InterPro" id="IPR018704">
    <property type="entry name" value="SecYEG/CpoB_TPR"/>
</dbReference>
<keyword evidence="4 9" id="KW-1133">Transmembrane helix</keyword>
<feature type="domain" description="Ancillary SecYEG translocon subunit/Cell division coordinator CpoB TPR" evidence="10">
    <location>
        <begin position="17"/>
        <end position="210"/>
    </location>
</feature>
<dbReference type="Proteomes" id="UP000802098">
    <property type="component" value="Unassembled WGS sequence"/>
</dbReference>
<feature type="transmembrane region" description="Helical" evidence="9">
    <location>
        <begin position="26"/>
        <end position="44"/>
    </location>
</feature>
<evidence type="ECO:0000256" key="1">
    <source>
        <dbReference type="ARBA" id="ARBA00004401"/>
    </source>
</evidence>
<proteinExistence type="inferred from homology"/>
<comment type="subcellular location">
    <subcellularLocation>
        <location evidence="1">Cell membrane</location>
        <topology evidence="1">Single-pass type II membrane protein</topology>
    </subcellularLocation>
</comment>
<evidence type="ECO:0000256" key="4">
    <source>
        <dbReference type="ARBA" id="ARBA00022989"/>
    </source>
</evidence>
<evidence type="ECO:0000256" key="7">
    <source>
        <dbReference type="ARBA" id="ARBA00024197"/>
    </source>
</evidence>
<organism evidence="11 12">
    <name type="scientific">Rubrivivax benzoatilyticus</name>
    <dbReference type="NCBI Taxonomy" id="316997"/>
    <lineage>
        <taxon>Bacteria</taxon>
        <taxon>Pseudomonadati</taxon>
        <taxon>Pseudomonadota</taxon>
        <taxon>Betaproteobacteria</taxon>
        <taxon>Burkholderiales</taxon>
        <taxon>Sphaerotilaceae</taxon>
        <taxon>Rubrivivax</taxon>
    </lineage>
</organism>
<evidence type="ECO:0000313" key="12">
    <source>
        <dbReference type="Proteomes" id="UP000802098"/>
    </source>
</evidence>
<dbReference type="Pfam" id="PF09976">
    <property type="entry name" value="TPR_21"/>
    <property type="match status" value="1"/>
</dbReference>
<evidence type="ECO:0000256" key="5">
    <source>
        <dbReference type="ARBA" id="ARBA00023136"/>
    </source>
</evidence>
<evidence type="ECO:0000259" key="10">
    <source>
        <dbReference type="Pfam" id="PF09976"/>
    </source>
</evidence>
<evidence type="ECO:0000313" key="11">
    <source>
        <dbReference type="EMBL" id="NHK98274.1"/>
    </source>
</evidence>
<dbReference type="PANTHER" id="PTHR38035:SF1">
    <property type="entry name" value="ANCILLARY SECYEG TRANSLOCON SUBUNIT"/>
    <property type="match status" value="1"/>
</dbReference>
<gene>
    <name evidence="11" type="ORF">G7087_07795</name>
</gene>
<dbReference type="Gene3D" id="1.25.40.10">
    <property type="entry name" value="Tetratricopeptide repeat domain"/>
    <property type="match status" value="1"/>
</dbReference>
<dbReference type="InterPro" id="IPR026039">
    <property type="entry name" value="YfgM"/>
</dbReference>
<keyword evidence="3 9" id="KW-0812">Transmembrane</keyword>
<evidence type="ECO:0000256" key="2">
    <source>
        <dbReference type="ARBA" id="ARBA00022475"/>
    </source>
</evidence>
<dbReference type="RefSeq" id="WP_009858790.1">
    <property type="nucleotide sequence ID" value="NZ_JAAOCD010000003.1"/>
</dbReference>
<dbReference type="PANTHER" id="PTHR38035">
    <property type="entry name" value="UPF0070 PROTEIN YFGM"/>
    <property type="match status" value="1"/>
</dbReference>
<evidence type="ECO:0000256" key="8">
    <source>
        <dbReference type="ARBA" id="ARBA00024235"/>
    </source>
</evidence>
<keyword evidence="2" id="KW-1003">Cell membrane</keyword>
<dbReference type="EMBL" id="JAAOCD010000003">
    <property type="protein sequence ID" value="NHK98274.1"/>
    <property type="molecule type" value="Genomic_DNA"/>
</dbReference>
<name>A0ABX0HY58_9BURK</name>
<dbReference type="PIRSF" id="PIRSF006170">
    <property type="entry name" value="YfgM"/>
    <property type="match status" value="1"/>
</dbReference>